<gene>
    <name evidence="1" type="ORF">KSZ_70280</name>
</gene>
<keyword evidence="2" id="KW-1185">Reference proteome</keyword>
<accession>A0ABQ3VRX2</accession>
<proteinExistence type="predicted"/>
<dbReference type="Proteomes" id="UP000635565">
    <property type="component" value="Unassembled WGS sequence"/>
</dbReference>
<dbReference type="EMBL" id="BNJJ01000030">
    <property type="protein sequence ID" value="GHO89022.1"/>
    <property type="molecule type" value="Genomic_DNA"/>
</dbReference>
<evidence type="ECO:0000313" key="2">
    <source>
        <dbReference type="Proteomes" id="UP000635565"/>
    </source>
</evidence>
<name>A0ABQ3VRX2_9CHLR</name>
<organism evidence="1 2">
    <name type="scientific">Dictyobacter formicarum</name>
    <dbReference type="NCBI Taxonomy" id="2778368"/>
    <lineage>
        <taxon>Bacteria</taxon>
        <taxon>Bacillati</taxon>
        <taxon>Chloroflexota</taxon>
        <taxon>Ktedonobacteria</taxon>
        <taxon>Ktedonobacterales</taxon>
        <taxon>Dictyobacteraceae</taxon>
        <taxon>Dictyobacter</taxon>
    </lineage>
</organism>
<sequence>MMIGVRERWCRSGWKGYYLVDWGTVCYPAEYNHSDLEFEKGANYVRTENAIKISPLTRPYTIEQ</sequence>
<reference evidence="1 2" key="1">
    <citation type="journal article" date="2021" name="Int. J. Syst. Evol. Microbiol.">
        <title>Reticulibacter mediterranei gen. nov., sp. nov., within the new family Reticulibacteraceae fam. nov., and Ktedonospora formicarum gen. nov., sp. nov., Ktedonobacter robiniae sp. nov., Dictyobacter formicarum sp. nov. and Dictyobacter arantiisoli sp. nov., belonging to the class Ktedonobacteria.</title>
        <authorList>
            <person name="Yabe S."/>
            <person name="Zheng Y."/>
            <person name="Wang C.M."/>
            <person name="Sakai Y."/>
            <person name="Abe K."/>
            <person name="Yokota A."/>
            <person name="Donadio S."/>
            <person name="Cavaletti L."/>
            <person name="Monciardini P."/>
        </authorList>
    </citation>
    <scope>NUCLEOTIDE SEQUENCE [LARGE SCALE GENOMIC DNA]</scope>
    <source>
        <strain evidence="1 2">SOSP1-9</strain>
    </source>
</reference>
<evidence type="ECO:0000313" key="1">
    <source>
        <dbReference type="EMBL" id="GHO89022.1"/>
    </source>
</evidence>
<comment type="caution">
    <text evidence="1">The sequence shown here is derived from an EMBL/GenBank/DDBJ whole genome shotgun (WGS) entry which is preliminary data.</text>
</comment>
<protein>
    <submittedName>
        <fullName evidence="1">Uncharacterized protein</fullName>
    </submittedName>
</protein>